<keyword evidence="3" id="KW-0436">Ligase</keyword>
<reference evidence="5 6" key="1">
    <citation type="submission" date="2016-08" db="EMBL/GenBank/DDBJ databases">
        <title>A Parts List for Fungal Cellulosomes Revealed by Comparative Genomics.</title>
        <authorList>
            <consortium name="DOE Joint Genome Institute"/>
            <person name="Haitjema C.H."/>
            <person name="Gilmore S.P."/>
            <person name="Henske J.K."/>
            <person name="Solomon K.V."/>
            <person name="De Groot R."/>
            <person name="Kuo A."/>
            <person name="Mondo S.J."/>
            <person name="Salamov A.A."/>
            <person name="Labutti K."/>
            <person name="Zhao Z."/>
            <person name="Chiniquy J."/>
            <person name="Barry K."/>
            <person name="Brewer H.M."/>
            <person name="Purvine S.O."/>
            <person name="Wright A.T."/>
            <person name="Boxma B."/>
            <person name="Van Alen T."/>
            <person name="Hackstein J.H."/>
            <person name="Baker S.E."/>
            <person name="Grigoriev I.V."/>
            <person name="O'Malley M.A."/>
        </authorList>
    </citation>
    <scope>NUCLEOTIDE SEQUENCE [LARGE SCALE GENOMIC DNA]</scope>
    <source>
        <strain evidence="5 6">S4</strain>
    </source>
</reference>
<dbReference type="Gene3D" id="1.10.1200.10">
    <property type="entry name" value="ACP-like"/>
    <property type="match status" value="1"/>
</dbReference>
<dbReference type="InterPro" id="IPR001242">
    <property type="entry name" value="Condensation_dom"/>
</dbReference>
<dbReference type="InterPro" id="IPR000873">
    <property type="entry name" value="AMP-dep_synth/lig_dom"/>
</dbReference>
<evidence type="ECO:0000256" key="1">
    <source>
        <dbReference type="ARBA" id="ARBA00022450"/>
    </source>
</evidence>
<dbReference type="FunFam" id="3.40.50.980:FF:000001">
    <property type="entry name" value="Non-ribosomal peptide synthetase"/>
    <property type="match status" value="1"/>
</dbReference>
<dbReference type="InterPro" id="IPR036736">
    <property type="entry name" value="ACP-like_sf"/>
</dbReference>
<comment type="caution">
    <text evidence="5">The sequence shown here is derived from an EMBL/GenBank/DDBJ whole genome shotgun (WGS) entry which is preliminary data.</text>
</comment>
<evidence type="ECO:0000256" key="3">
    <source>
        <dbReference type="ARBA" id="ARBA00022598"/>
    </source>
</evidence>
<dbReference type="GO" id="GO:0044550">
    <property type="term" value="P:secondary metabolite biosynthetic process"/>
    <property type="evidence" value="ECO:0007669"/>
    <property type="project" value="TreeGrafter"/>
</dbReference>
<keyword evidence="6" id="KW-1185">Reference proteome</keyword>
<dbReference type="Pfam" id="PF00550">
    <property type="entry name" value="PP-binding"/>
    <property type="match status" value="1"/>
</dbReference>
<dbReference type="Pfam" id="PF00501">
    <property type="entry name" value="AMP-binding"/>
    <property type="match status" value="1"/>
</dbReference>
<keyword evidence="2" id="KW-0597">Phosphoprotein</keyword>
<evidence type="ECO:0000259" key="4">
    <source>
        <dbReference type="PROSITE" id="PS50075"/>
    </source>
</evidence>
<feature type="non-terminal residue" evidence="5">
    <location>
        <position position="965"/>
    </location>
</feature>
<dbReference type="GO" id="GO:0016874">
    <property type="term" value="F:ligase activity"/>
    <property type="evidence" value="ECO:0007669"/>
    <property type="project" value="UniProtKB-KW"/>
</dbReference>
<dbReference type="Pfam" id="PF00668">
    <property type="entry name" value="Condensation"/>
    <property type="match status" value="1"/>
</dbReference>
<dbReference type="InterPro" id="IPR020845">
    <property type="entry name" value="AMP-binding_CS"/>
</dbReference>
<dbReference type="InterPro" id="IPR009081">
    <property type="entry name" value="PP-bd_ACP"/>
</dbReference>
<name>A0A1Y1X8Z2_9FUNG</name>
<reference evidence="5 6" key="2">
    <citation type="submission" date="2016-08" db="EMBL/GenBank/DDBJ databases">
        <title>Pervasive Adenine N6-methylation of Active Genes in Fungi.</title>
        <authorList>
            <consortium name="DOE Joint Genome Institute"/>
            <person name="Mondo S.J."/>
            <person name="Dannebaum R.O."/>
            <person name="Kuo R.C."/>
            <person name="Labutti K."/>
            <person name="Haridas S."/>
            <person name="Kuo A."/>
            <person name="Salamov A."/>
            <person name="Ahrendt S.R."/>
            <person name="Lipzen A."/>
            <person name="Sullivan W."/>
            <person name="Andreopoulos W.B."/>
            <person name="Clum A."/>
            <person name="Lindquist E."/>
            <person name="Daum C."/>
            <person name="Ramamoorthy G.K."/>
            <person name="Gryganskyi A."/>
            <person name="Culley D."/>
            <person name="Magnuson J.K."/>
            <person name="James T.Y."/>
            <person name="O'Malley M.A."/>
            <person name="Stajich J.E."/>
            <person name="Spatafora J.W."/>
            <person name="Visel A."/>
            <person name="Grigoriev I.V."/>
        </authorList>
    </citation>
    <scope>NUCLEOTIDE SEQUENCE [LARGE SCALE GENOMIC DNA]</scope>
    <source>
        <strain evidence="5 6">S4</strain>
    </source>
</reference>
<dbReference type="SUPFAM" id="SSF52777">
    <property type="entry name" value="CoA-dependent acyltransferases"/>
    <property type="match status" value="2"/>
</dbReference>
<evidence type="ECO:0000313" key="6">
    <source>
        <dbReference type="Proteomes" id="UP000193944"/>
    </source>
</evidence>
<dbReference type="PANTHER" id="PTHR45527">
    <property type="entry name" value="NONRIBOSOMAL PEPTIDE SYNTHETASE"/>
    <property type="match status" value="1"/>
</dbReference>
<dbReference type="PANTHER" id="PTHR45527:SF1">
    <property type="entry name" value="FATTY ACID SYNTHASE"/>
    <property type="match status" value="1"/>
</dbReference>
<dbReference type="Gene3D" id="3.30.559.30">
    <property type="entry name" value="Nonribosomal peptide synthetase, condensation domain"/>
    <property type="match status" value="1"/>
</dbReference>
<dbReference type="InterPro" id="IPR045851">
    <property type="entry name" value="AMP-bd_C_sf"/>
</dbReference>
<keyword evidence="1" id="KW-0596">Phosphopantetheine</keyword>
<dbReference type="AlphaFoldDB" id="A0A1Y1X8Z2"/>
<feature type="domain" description="Carrier" evidence="4">
    <location>
        <begin position="529"/>
        <end position="606"/>
    </location>
</feature>
<proteinExistence type="predicted"/>
<dbReference type="SUPFAM" id="SSF47336">
    <property type="entry name" value="ACP-like"/>
    <property type="match status" value="1"/>
</dbReference>
<dbReference type="GO" id="GO:0031177">
    <property type="term" value="F:phosphopantetheine binding"/>
    <property type="evidence" value="ECO:0007669"/>
    <property type="project" value="TreeGrafter"/>
</dbReference>
<dbReference type="PROSITE" id="PS00455">
    <property type="entry name" value="AMP_BINDING"/>
    <property type="match status" value="1"/>
</dbReference>
<evidence type="ECO:0000256" key="2">
    <source>
        <dbReference type="ARBA" id="ARBA00022553"/>
    </source>
</evidence>
<gene>
    <name evidence="5" type="ORF">BCR32DRAFT_232099</name>
</gene>
<dbReference type="OrthoDB" id="4920779at2759"/>
<dbReference type="InterPro" id="IPR023213">
    <property type="entry name" value="CAT-like_dom_sf"/>
</dbReference>
<dbReference type="EMBL" id="MCFG01000100">
    <property type="protein sequence ID" value="ORX82207.1"/>
    <property type="molecule type" value="Genomic_DNA"/>
</dbReference>
<dbReference type="GO" id="GO:0043041">
    <property type="term" value="P:amino acid activation for nonribosomal peptide biosynthetic process"/>
    <property type="evidence" value="ECO:0007669"/>
    <property type="project" value="TreeGrafter"/>
</dbReference>
<dbReference type="Gene3D" id="2.30.38.10">
    <property type="entry name" value="Luciferase, Domain 3"/>
    <property type="match status" value="1"/>
</dbReference>
<dbReference type="PROSITE" id="PS50075">
    <property type="entry name" value="CARRIER"/>
    <property type="match status" value="1"/>
</dbReference>
<dbReference type="Proteomes" id="UP000193944">
    <property type="component" value="Unassembled WGS sequence"/>
</dbReference>
<dbReference type="Gene3D" id="3.40.50.980">
    <property type="match status" value="2"/>
</dbReference>
<evidence type="ECO:0000313" key="5">
    <source>
        <dbReference type="EMBL" id="ORX82207.1"/>
    </source>
</evidence>
<dbReference type="STRING" id="1754192.A0A1Y1X8Z2"/>
<dbReference type="SUPFAM" id="SSF56801">
    <property type="entry name" value="Acetyl-CoA synthetase-like"/>
    <property type="match status" value="1"/>
</dbReference>
<accession>A0A1Y1X8Z2</accession>
<dbReference type="Gene3D" id="3.30.300.30">
    <property type="match status" value="1"/>
</dbReference>
<dbReference type="InterPro" id="IPR010071">
    <property type="entry name" value="AA_adenyl_dom"/>
</dbReference>
<organism evidence="5 6">
    <name type="scientific">Anaeromyces robustus</name>
    <dbReference type="NCBI Taxonomy" id="1754192"/>
    <lineage>
        <taxon>Eukaryota</taxon>
        <taxon>Fungi</taxon>
        <taxon>Fungi incertae sedis</taxon>
        <taxon>Chytridiomycota</taxon>
        <taxon>Chytridiomycota incertae sedis</taxon>
        <taxon>Neocallimastigomycetes</taxon>
        <taxon>Neocallimastigales</taxon>
        <taxon>Neocallimastigaceae</taxon>
        <taxon>Anaeromyces</taxon>
    </lineage>
</organism>
<dbReference type="Gene3D" id="3.30.559.10">
    <property type="entry name" value="Chloramphenicol acetyltransferase-like domain"/>
    <property type="match status" value="1"/>
</dbReference>
<dbReference type="NCBIfam" id="TIGR01733">
    <property type="entry name" value="AA-adenyl-dom"/>
    <property type="match status" value="1"/>
</dbReference>
<sequence>MTEYYYTLFQKIAENHPNKTAIVFKEKTISYKELDEMSNSLGHYIRKNGVKRNDIIPIITERSFYFIISTLAISKAGAAFLPIDINLPSERIEYILEEVKPKLILTNYSDSEQHKEILNKYKSYNIKLHNYKENTESLSIINEYNDYCYVLFTSGTTGKPKGTILTHLNIYNYLRSYPDNTNSLYNIMKENGINNALGITNFTFDIYHNEITYCLSHGLSIILVDEKLSENINDLTQYIDDNNVDFINTTPSRFKLFMENNKFRNVMKNIKVLIFIGEDLPLSLYHEIIQYTNSKVYNGYGPTECTVTCSYKLVQKNEITVGTPITNNFIYILDNYLKPVPIGVEGEIYIGGSGVGEGYLHREELTNEKFINSPFFIPSSLSSSSSSTSIYSQKLYSTGDLGKWSENGEIIFVGRNDFQVKINGQRVELSEIENIIKKYPEIIYAVIIYKKNIDNNNNNNLICYYKTNSNKELNENDLKEFVSKQLPSYMCPNYYMRLNEIPLSPSGKLNRKALPEIDISKISKNYYIPPETETERVICNILQNVLKLKENEIGKKTDFVELGINSLNSIRFSAEIENKLNIKISIKDILSHSKVDNLSKYIDELRNENDELHQIEIIQKNDSKIFPITSQQLGIYIDCIKNPNSTTYNVPVSLILKENIDMKKLERALQYIFTKNNILRSKYYEKQNENGENIIYGEIDETATLTIQHYTKETITNFVRPFKLDEAPLVRVAFIENEILLMDFHHIIVDGISISILIQQLNKFYHNIEGDSNSNYIQYIQFSDYAFFHHEKKQTEKYEEQLHFYKEMFLDEEYDSPNLPKRQFNNNDHNDNKLLDENHGTLGSYEKLINSELSHKINEYIKVHGVSQTSFFISIYSYLLSKYSNQNSVYTSIINNNRNNHFTQDMIGMFVTTQPILFKINEEQSFDQYIKENTNILYNLYDIQHESLAGLMERYKLKKLNNCFV</sequence>
<dbReference type="CDD" id="cd05930">
    <property type="entry name" value="A_NRPS"/>
    <property type="match status" value="1"/>
</dbReference>
<protein>
    <submittedName>
        <fullName evidence="5">Acetyl-CoA synthetase-like protein</fullName>
    </submittedName>
</protein>
<dbReference type="GO" id="GO:0005737">
    <property type="term" value="C:cytoplasm"/>
    <property type="evidence" value="ECO:0007669"/>
    <property type="project" value="TreeGrafter"/>
</dbReference>